<feature type="region of interest" description="Disordered" evidence="1">
    <location>
        <begin position="117"/>
        <end position="163"/>
    </location>
</feature>
<dbReference type="PROSITE" id="PS51257">
    <property type="entry name" value="PROKAR_LIPOPROTEIN"/>
    <property type="match status" value="1"/>
</dbReference>
<comment type="caution">
    <text evidence="2">The sequence shown here is derived from an EMBL/GenBank/DDBJ whole genome shotgun (WGS) entry which is preliminary data.</text>
</comment>
<dbReference type="PANTHER" id="PTHR28139:SF1">
    <property type="entry name" value="UPF0768 PROTEIN YBL029C-A"/>
    <property type="match status" value="1"/>
</dbReference>
<protein>
    <recommendedName>
        <fullName evidence="4">Zinc-ribbon 15 domain-containing protein</fullName>
    </recommendedName>
</protein>
<dbReference type="PANTHER" id="PTHR28139">
    <property type="entry name" value="UPF0768 PROTEIN YBL029C-A"/>
    <property type="match status" value="1"/>
</dbReference>
<accession>A0AAD6TFU0</accession>
<evidence type="ECO:0000256" key="1">
    <source>
        <dbReference type="SAM" id="MobiDB-lite"/>
    </source>
</evidence>
<organism evidence="2 3">
    <name type="scientific">Mycena alexandri</name>
    <dbReference type="NCBI Taxonomy" id="1745969"/>
    <lineage>
        <taxon>Eukaryota</taxon>
        <taxon>Fungi</taxon>
        <taxon>Dikarya</taxon>
        <taxon>Basidiomycota</taxon>
        <taxon>Agaricomycotina</taxon>
        <taxon>Agaricomycetes</taxon>
        <taxon>Agaricomycetidae</taxon>
        <taxon>Agaricales</taxon>
        <taxon>Marasmiineae</taxon>
        <taxon>Mycenaceae</taxon>
        <taxon>Mycena</taxon>
    </lineage>
</organism>
<proteinExistence type="predicted"/>
<evidence type="ECO:0008006" key="4">
    <source>
        <dbReference type="Google" id="ProtNLM"/>
    </source>
</evidence>
<name>A0AAD6TFU0_9AGAR</name>
<reference evidence="2" key="1">
    <citation type="submission" date="2023-03" db="EMBL/GenBank/DDBJ databases">
        <title>Massive genome expansion in bonnet fungi (Mycena s.s.) driven by repeated elements and novel gene families across ecological guilds.</title>
        <authorList>
            <consortium name="Lawrence Berkeley National Laboratory"/>
            <person name="Harder C.B."/>
            <person name="Miyauchi S."/>
            <person name="Viragh M."/>
            <person name="Kuo A."/>
            <person name="Thoen E."/>
            <person name="Andreopoulos B."/>
            <person name="Lu D."/>
            <person name="Skrede I."/>
            <person name="Drula E."/>
            <person name="Henrissat B."/>
            <person name="Morin E."/>
            <person name="Kohler A."/>
            <person name="Barry K."/>
            <person name="LaButti K."/>
            <person name="Morin E."/>
            <person name="Salamov A."/>
            <person name="Lipzen A."/>
            <person name="Mereny Z."/>
            <person name="Hegedus B."/>
            <person name="Baldrian P."/>
            <person name="Stursova M."/>
            <person name="Weitz H."/>
            <person name="Taylor A."/>
            <person name="Grigoriev I.V."/>
            <person name="Nagy L.G."/>
            <person name="Martin F."/>
            <person name="Kauserud H."/>
        </authorList>
    </citation>
    <scope>NUCLEOTIDE SEQUENCE</scope>
    <source>
        <strain evidence="2">CBHHK200</strain>
    </source>
</reference>
<sequence>MSTDLHRWEQSSSGPSVFACEEITRTFKALPLTAYATKEPWAAAGWATTRGNRLAVKIDSSPEGDSTSRVCPNCHNASVLSAKATTWFELFWVPLIPFSSKHIWLCGTCQWKSPHAQGQFEPPLGGQGPQHNPSYQPTYMNHSVASPANSYQPQYTQGVAAKQ</sequence>
<dbReference type="EMBL" id="JARJCM010000005">
    <property type="protein sequence ID" value="KAJ7045253.1"/>
    <property type="molecule type" value="Genomic_DNA"/>
</dbReference>
<evidence type="ECO:0000313" key="2">
    <source>
        <dbReference type="EMBL" id="KAJ7045253.1"/>
    </source>
</evidence>
<gene>
    <name evidence="2" type="ORF">C8F04DRAFT_1388789</name>
</gene>
<dbReference type="Proteomes" id="UP001218188">
    <property type="component" value="Unassembled WGS sequence"/>
</dbReference>
<keyword evidence="3" id="KW-1185">Reference proteome</keyword>
<evidence type="ECO:0000313" key="3">
    <source>
        <dbReference type="Proteomes" id="UP001218188"/>
    </source>
</evidence>
<feature type="compositionally biased region" description="Polar residues" evidence="1">
    <location>
        <begin position="129"/>
        <end position="157"/>
    </location>
</feature>
<dbReference type="AlphaFoldDB" id="A0AAD6TFU0"/>